<dbReference type="AlphaFoldDB" id="A0A0A9GY00"/>
<reference evidence="2" key="2">
    <citation type="journal article" date="2015" name="Data Brief">
        <title>Shoot transcriptome of the giant reed, Arundo donax.</title>
        <authorList>
            <person name="Barrero R.A."/>
            <person name="Guerrero F.D."/>
            <person name="Moolhuijzen P."/>
            <person name="Goolsby J.A."/>
            <person name="Tidwell J."/>
            <person name="Bellgard S.E."/>
            <person name="Bellgard M.I."/>
        </authorList>
    </citation>
    <scope>NUCLEOTIDE SEQUENCE</scope>
    <source>
        <tissue evidence="2">Shoot tissue taken approximately 20 cm above the soil surface</tissue>
    </source>
</reference>
<proteinExistence type="predicted"/>
<feature type="region of interest" description="Disordered" evidence="1">
    <location>
        <begin position="1"/>
        <end position="41"/>
    </location>
</feature>
<reference evidence="2" key="1">
    <citation type="submission" date="2014-09" db="EMBL/GenBank/DDBJ databases">
        <authorList>
            <person name="Magalhaes I.L.F."/>
            <person name="Oliveira U."/>
            <person name="Santos F.R."/>
            <person name="Vidigal T.H.D.A."/>
            <person name="Brescovit A.D."/>
            <person name="Santos A.J."/>
        </authorList>
    </citation>
    <scope>NUCLEOTIDE SEQUENCE</scope>
    <source>
        <tissue evidence="2">Shoot tissue taken approximately 20 cm above the soil surface</tissue>
    </source>
</reference>
<evidence type="ECO:0000313" key="2">
    <source>
        <dbReference type="EMBL" id="JAE29402.1"/>
    </source>
</evidence>
<evidence type="ECO:0000256" key="1">
    <source>
        <dbReference type="SAM" id="MobiDB-lite"/>
    </source>
</evidence>
<organism evidence="2">
    <name type="scientific">Arundo donax</name>
    <name type="common">Giant reed</name>
    <name type="synonym">Donax arundinaceus</name>
    <dbReference type="NCBI Taxonomy" id="35708"/>
    <lineage>
        <taxon>Eukaryota</taxon>
        <taxon>Viridiplantae</taxon>
        <taxon>Streptophyta</taxon>
        <taxon>Embryophyta</taxon>
        <taxon>Tracheophyta</taxon>
        <taxon>Spermatophyta</taxon>
        <taxon>Magnoliopsida</taxon>
        <taxon>Liliopsida</taxon>
        <taxon>Poales</taxon>
        <taxon>Poaceae</taxon>
        <taxon>PACMAD clade</taxon>
        <taxon>Arundinoideae</taxon>
        <taxon>Arundineae</taxon>
        <taxon>Arundo</taxon>
    </lineage>
</organism>
<protein>
    <submittedName>
        <fullName evidence="2">Uncharacterized protein</fullName>
    </submittedName>
</protein>
<accession>A0A0A9GY00</accession>
<feature type="region of interest" description="Disordered" evidence="1">
    <location>
        <begin position="66"/>
        <end position="85"/>
    </location>
</feature>
<dbReference type="EMBL" id="GBRH01168494">
    <property type="protein sequence ID" value="JAE29402.1"/>
    <property type="molecule type" value="Transcribed_RNA"/>
</dbReference>
<name>A0A0A9GY00_ARUDO</name>
<sequence>MSFGRGGSARRTRGRRREVSPSCSTPDPPRRGSTHPGPRCHPWLRLLRPPWLPLRRLTSSCARRAACPGTRDGTVPPSARGSARDRCRAGITYPPAPPSPSYIHLSRRSAQELKGQKWRGRQWRTWQLAIGVICSDH</sequence>